<dbReference type="Proteomes" id="UP000268093">
    <property type="component" value="Unassembled WGS sequence"/>
</dbReference>
<gene>
    <name evidence="1" type="ORF">BC936DRAFT_149441</name>
</gene>
<dbReference type="EMBL" id="RBNI01008903">
    <property type="protein sequence ID" value="RUP44452.1"/>
    <property type="molecule type" value="Genomic_DNA"/>
</dbReference>
<name>A0A433D0T6_9FUNG</name>
<evidence type="ECO:0000313" key="1">
    <source>
        <dbReference type="EMBL" id="RUP44452.1"/>
    </source>
</evidence>
<protein>
    <submittedName>
        <fullName evidence="1">Uncharacterized protein</fullName>
    </submittedName>
</protein>
<organism evidence="1 2">
    <name type="scientific">Jimgerdemannia flammicorona</name>
    <dbReference type="NCBI Taxonomy" id="994334"/>
    <lineage>
        <taxon>Eukaryota</taxon>
        <taxon>Fungi</taxon>
        <taxon>Fungi incertae sedis</taxon>
        <taxon>Mucoromycota</taxon>
        <taxon>Mucoromycotina</taxon>
        <taxon>Endogonomycetes</taxon>
        <taxon>Endogonales</taxon>
        <taxon>Endogonaceae</taxon>
        <taxon>Jimgerdemannia</taxon>
    </lineage>
</organism>
<accession>A0A433D0T6</accession>
<sequence>MSERRECAICGSVLRAVTSCPVSSKQ</sequence>
<comment type="caution">
    <text evidence="1">The sequence shown here is derived from an EMBL/GenBank/DDBJ whole genome shotgun (WGS) entry which is preliminary data.</text>
</comment>
<dbReference type="AlphaFoldDB" id="A0A433D0T6"/>
<keyword evidence="2" id="KW-1185">Reference proteome</keyword>
<reference evidence="1 2" key="1">
    <citation type="journal article" date="2018" name="New Phytol.">
        <title>Phylogenomics of Endogonaceae and evolution of mycorrhizas within Mucoromycota.</title>
        <authorList>
            <person name="Chang Y."/>
            <person name="Desiro A."/>
            <person name="Na H."/>
            <person name="Sandor L."/>
            <person name="Lipzen A."/>
            <person name="Clum A."/>
            <person name="Barry K."/>
            <person name="Grigoriev I.V."/>
            <person name="Martin F.M."/>
            <person name="Stajich J.E."/>
            <person name="Smith M.E."/>
            <person name="Bonito G."/>
            <person name="Spatafora J.W."/>
        </authorList>
    </citation>
    <scope>NUCLEOTIDE SEQUENCE [LARGE SCALE GENOMIC DNA]</scope>
    <source>
        <strain evidence="1 2">GMNB39</strain>
    </source>
</reference>
<evidence type="ECO:0000313" key="2">
    <source>
        <dbReference type="Proteomes" id="UP000268093"/>
    </source>
</evidence>
<proteinExistence type="predicted"/>